<name>A0A5B9QT40_9BACT</name>
<dbReference type="PRINTS" id="PR00125">
    <property type="entry name" value="ATPASEDELTA"/>
</dbReference>
<comment type="similarity">
    <text evidence="7">Belongs to the ATPase delta chain family.</text>
</comment>
<dbReference type="Proteomes" id="UP000325286">
    <property type="component" value="Chromosome"/>
</dbReference>
<dbReference type="EMBL" id="CP042914">
    <property type="protein sequence ID" value="QEG40246.1"/>
    <property type="molecule type" value="Genomic_DNA"/>
</dbReference>
<keyword evidence="6 7" id="KW-0066">ATP synthesis</keyword>
<evidence type="ECO:0000313" key="9">
    <source>
        <dbReference type="Proteomes" id="UP000325286"/>
    </source>
</evidence>
<keyword evidence="7" id="KW-0139">CF(1)</keyword>
<evidence type="ECO:0000313" key="8">
    <source>
        <dbReference type="EMBL" id="QEG40246.1"/>
    </source>
</evidence>
<dbReference type="InterPro" id="IPR026015">
    <property type="entry name" value="ATP_synth_OSCP/delta_N_sf"/>
</dbReference>
<dbReference type="GO" id="GO:0046933">
    <property type="term" value="F:proton-transporting ATP synthase activity, rotational mechanism"/>
    <property type="evidence" value="ECO:0007669"/>
    <property type="project" value="UniProtKB-UniRule"/>
</dbReference>
<reference evidence="8 9" key="1">
    <citation type="submission" date="2019-08" db="EMBL/GenBank/DDBJ databases">
        <title>Deep-cultivation of Planctomycetes and their phenomic and genomic characterization uncovers novel biology.</title>
        <authorList>
            <person name="Wiegand S."/>
            <person name="Jogler M."/>
            <person name="Boedeker C."/>
            <person name="Pinto D."/>
            <person name="Vollmers J."/>
            <person name="Rivas-Marin E."/>
            <person name="Kohn T."/>
            <person name="Peeters S.H."/>
            <person name="Heuer A."/>
            <person name="Rast P."/>
            <person name="Oberbeckmann S."/>
            <person name="Bunk B."/>
            <person name="Jeske O."/>
            <person name="Meyerdierks A."/>
            <person name="Storesund J.E."/>
            <person name="Kallscheuer N."/>
            <person name="Luecker S."/>
            <person name="Lage O.M."/>
            <person name="Pohl T."/>
            <person name="Merkel B.J."/>
            <person name="Hornburger P."/>
            <person name="Mueller R.-W."/>
            <person name="Bruemmer F."/>
            <person name="Labrenz M."/>
            <person name="Spormann A.M."/>
            <person name="Op den Camp H."/>
            <person name="Overmann J."/>
            <person name="Amann R."/>
            <person name="Jetten M.S.M."/>
            <person name="Mascher T."/>
            <person name="Medema M.H."/>
            <person name="Devos D.P."/>
            <person name="Kaster A.-K."/>
            <person name="Ovreas L."/>
            <person name="Rohde M."/>
            <person name="Galperin M.Y."/>
            <person name="Jogler C."/>
        </authorList>
    </citation>
    <scope>NUCLEOTIDE SEQUENCE [LARGE SCALE GENOMIC DNA]</scope>
    <source>
        <strain evidence="8 9">UC8</strain>
    </source>
</reference>
<evidence type="ECO:0000256" key="2">
    <source>
        <dbReference type="ARBA" id="ARBA00022448"/>
    </source>
</evidence>
<keyword evidence="2 7" id="KW-0813">Transport</keyword>
<evidence type="ECO:0000256" key="5">
    <source>
        <dbReference type="ARBA" id="ARBA00023136"/>
    </source>
</evidence>
<keyword evidence="4 7" id="KW-0406">Ion transport</keyword>
<comment type="function">
    <text evidence="7">F(1)F(0) ATP synthase produces ATP from ADP in the presence of a proton or sodium gradient. F-type ATPases consist of two structural domains, F(1) containing the extramembraneous catalytic core and F(0) containing the membrane proton channel, linked together by a central stalk and a peripheral stalk. During catalysis, ATP synthesis in the catalytic domain of F(1) is coupled via a rotary mechanism of the central stalk subunits to proton translocation.</text>
</comment>
<keyword evidence="9" id="KW-1185">Reference proteome</keyword>
<organism evidence="8 9">
    <name type="scientific">Roseimaritima ulvae</name>
    <dbReference type="NCBI Taxonomy" id="980254"/>
    <lineage>
        <taxon>Bacteria</taxon>
        <taxon>Pseudomonadati</taxon>
        <taxon>Planctomycetota</taxon>
        <taxon>Planctomycetia</taxon>
        <taxon>Pirellulales</taxon>
        <taxon>Pirellulaceae</taxon>
        <taxon>Roseimaritima</taxon>
    </lineage>
</organism>
<evidence type="ECO:0000256" key="7">
    <source>
        <dbReference type="HAMAP-Rule" id="MF_01416"/>
    </source>
</evidence>
<dbReference type="InterPro" id="IPR020781">
    <property type="entry name" value="ATPase_OSCP/d_CS"/>
</dbReference>
<sequence length="208" mass="22835">MEESIKHDTVLDTGAEQLGATYASALLGAAQQAGAVDEVLTQLSQLVTETLREHRQLAAVFASPRVNVEEKQRVIDRLFADSLNPVLLRFLKVTAIRGRLAYLPSVLRAAEAQHDEILGRIVAEVRSAVALTDELRGQIRDRLSETFAKQVRLQERVDPSVIGGVVIRVGDTVFDSSVAGRLESMSRRASNGFARHLLEQFDKFASAT</sequence>
<proteinExistence type="inferred from homology"/>
<gene>
    <name evidence="7 8" type="primary">atpH</name>
    <name evidence="8" type="ORF">UC8_22530</name>
</gene>
<dbReference type="PANTHER" id="PTHR11910">
    <property type="entry name" value="ATP SYNTHASE DELTA CHAIN"/>
    <property type="match status" value="1"/>
</dbReference>
<dbReference type="HAMAP" id="MF_01416">
    <property type="entry name" value="ATP_synth_delta_bact"/>
    <property type="match status" value="1"/>
</dbReference>
<protein>
    <recommendedName>
        <fullName evidence="7">ATP synthase subunit delta</fullName>
    </recommendedName>
    <alternativeName>
        <fullName evidence="7">ATP synthase F(1) sector subunit delta</fullName>
    </alternativeName>
    <alternativeName>
        <fullName evidence="7">F-type ATPase subunit delta</fullName>
        <shortName evidence="7">F-ATPase subunit delta</shortName>
    </alternativeName>
</protein>
<evidence type="ECO:0000256" key="3">
    <source>
        <dbReference type="ARBA" id="ARBA00022781"/>
    </source>
</evidence>
<keyword evidence="3 7" id="KW-0375">Hydrogen ion transport</keyword>
<evidence type="ECO:0000256" key="6">
    <source>
        <dbReference type="ARBA" id="ARBA00023310"/>
    </source>
</evidence>
<dbReference type="GO" id="GO:0045259">
    <property type="term" value="C:proton-transporting ATP synthase complex"/>
    <property type="evidence" value="ECO:0007669"/>
    <property type="project" value="UniProtKB-KW"/>
</dbReference>
<dbReference type="OrthoDB" id="9802471at2"/>
<dbReference type="PROSITE" id="PS00389">
    <property type="entry name" value="ATPASE_DELTA"/>
    <property type="match status" value="1"/>
</dbReference>
<dbReference type="KEGG" id="rul:UC8_22530"/>
<dbReference type="AlphaFoldDB" id="A0A5B9QT40"/>
<comment type="function">
    <text evidence="7">This protein is part of the stalk that links CF(0) to CF(1). It either transmits conformational changes from CF(0) to CF(1) or is implicated in proton conduction.</text>
</comment>
<dbReference type="Pfam" id="PF00213">
    <property type="entry name" value="OSCP"/>
    <property type="match status" value="1"/>
</dbReference>
<dbReference type="SUPFAM" id="SSF47928">
    <property type="entry name" value="N-terminal domain of the delta subunit of the F1F0-ATP synthase"/>
    <property type="match status" value="1"/>
</dbReference>
<dbReference type="NCBIfam" id="TIGR01145">
    <property type="entry name" value="ATP_synt_delta"/>
    <property type="match status" value="1"/>
</dbReference>
<dbReference type="InterPro" id="IPR000711">
    <property type="entry name" value="ATPase_OSCP/dsu"/>
</dbReference>
<keyword evidence="7" id="KW-1003">Cell membrane</keyword>
<keyword evidence="5 7" id="KW-0472">Membrane</keyword>
<evidence type="ECO:0000256" key="4">
    <source>
        <dbReference type="ARBA" id="ARBA00023065"/>
    </source>
</evidence>
<comment type="subcellular location">
    <subcellularLocation>
        <location evidence="7">Cell membrane</location>
        <topology evidence="7">Peripheral membrane protein</topology>
    </subcellularLocation>
    <subcellularLocation>
        <location evidence="1">Membrane</location>
    </subcellularLocation>
</comment>
<accession>A0A5B9QT40</accession>
<dbReference type="Gene3D" id="1.10.520.20">
    <property type="entry name" value="N-terminal domain of the delta subunit of the F1F0-ATP synthase"/>
    <property type="match status" value="1"/>
</dbReference>
<evidence type="ECO:0000256" key="1">
    <source>
        <dbReference type="ARBA" id="ARBA00004370"/>
    </source>
</evidence>
<dbReference type="GO" id="GO:0005886">
    <property type="term" value="C:plasma membrane"/>
    <property type="evidence" value="ECO:0007669"/>
    <property type="project" value="UniProtKB-SubCell"/>
</dbReference>